<feature type="region of interest" description="Disordered" evidence="1">
    <location>
        <begin position="468"/>
        <end position="490"/>
    </location>
</feature>
<keyword evidence="2" id="KW-1185">Reference proteome</keyword>
<dbReference type="Proteomes" id="UP000025227">
    <property type="component" value="Unplaced"/>
</dbReference>
<feature type="compositionally biased region" description="Low complexity" evidence="1">
    <location>
        <begin position="468"/>
        <end position="489"/>
    </location>
</feature>
<feature type="region of interest" description="Disordered" evidence="1">
    <location>
        <begin position="147"/>
        <end position="172"/>
    </location>
</feature>
<dbReference type="OrthoDB" id="5853022at2759"/>
<feature type="region of interest" description="Disordered" evidence="1">
    <location>
        <begin position="265"/>
        <end position="320"/>
    </location>
</feature>
<evidence type="ECO:0000256" key="1">
    <source>
        <dbReference type="SAM" id="MobiDB-lite"/>
    </source>
</evidence>
<evidence type="ECO:0000313" key="3">
    <source>
        <dbReference type="WBParaSite" id="HCON_00183170-00001"/>
    </source>
</evidence>
<protein>
    <submittedName>
        <fullName evidence="3">MYND-type domain-containing protein</fullName>
    </submittedName>
</protein>
<sequence length="746" mass="80969">MSGDPPESHFFSAEIDDDVSSGIADQEHLKTKFPSIVPDLIGISTDGPGVSTFNHAERTKLFNLFESIQSSTTSHNASEQDDDVPGQISVDLAGRAKPTIQEESGAAQDFNFVNISEDVAIKAEEVDEEPLGGIAVTLIDESLDEVPRIPRHPPKRVENRLSDVSDEEKDRFPPARYRSGLEELVDCKCFRNGSGRASSAPAETLLPRESFTNGTAARDRGVILLPRDERRNQLENLKKLKFSQATKCRMKERYCSSDLSARRKRRYHDENDPGNDRERSRGDIWPQASEHRSGRDNGRAERDDQAARGSVDNGLEDLSNNPSELQRRCIAHIALSENQAANVNDDQLLSAVIETLYLLINAQRLCRKRKKLLLEMKVMRQDEVDMMKVIHADLPAHLQSVVRIEGDNVFINEAGFRCLPSSTTSAPFSRFPSSAVPHAMYLNPGTVPPVDMPPFIAAPCIPPIVPSKSTVSSMPPSTPSGSETSAAPVVVPPPAQPVSPDLSLGTELIRSSFMSSTYSHPSPISSGPNFSASLHIHPSSPAAVVTRLPDFSRPPPSIRPVSETSKCSLLKTTSSSVLTDVAVATNTESAPPAIAPTTVPPPNAALPLNMNVPPPNVHSGSGTFKAPYMQSPSFLGPLSGTSDTAHVQDFTKTITNMITSALKAPMDAGVNAFGARSRVRTYVGPGISLIGNFSPPLNAHDNDGSGEVDWTSGPRVFQYRSESCHDKRQEKQSDCTTRPFDPPVQS</sequence>
<reference evidence="3" key="1">
    <citation type="submission" date="2020-12" db="UniProtKB">
        <authorList>
            <consortium name="WormBaseParasite"/>
        </authorList>
    </citation>
    <scope>IDENTIFICATION</scope>
    <source>
        <strain evidence="3">MHco3</strain>
    </source>
</reference>
<feature type="compositionally biased region" description="Basic and acidic residues" evidence="1">
    <location>
        <begin position="267"/>
        <end position="282"/>
    </location>
</feature>
<feature type="compositionally biased region" description="Basic and acidic residues" evidence="1">
    <location>
        <begin position="289"/>
        <end position="306"/>
    </location>
</feature>
<evidence type="ECO:0000313" key="2">
    <source>
        <dbReference type="Proteomes" id="UP000025227"/>
    </source>
</evidence>
<name>A0A7I4Z4E0_HAECO</name>
<proteinExistence type="predicted"/>
<dbReference type="WBParaSite" id="HCON_00183170-00001">
    <property type="protein sequence ID" value="HCON_00183170-00001"/>
    <property type="gene ID" value="HCON_00183170"/>
</dbReference>
<feature type="compositionally biased region" description="Basic and acidic residues" evidence="1">
    <location>
        <begin position="722"/>
        <end position="733"/>
    </location>
</feature>
<organism evidence="2 3">
    <name type="scientific">Haemonchus contortus</name>
    <name type="common">Barber pole worm</name>
    <dbReference type="NCBI Taxonomy" id="6289"/>
    <lineage>
        <taxon>Eukaryota</taxon>
        <taxon>Metazoa</taxon>
        <taxon>Ecdysozoa</taxon>
        <taxon>Nematoda</taxon>
        <taxon>Chromadorea</taxon>
        <taxon>Rhabditida</taxon>
        <taxon>Rhabditina</taxon>
        <taxon>Rhabditomorpha</taxon>
        <taxon>Strongyloidea</taxon>
        <taxon>Trichostrongylidae</taxon>
        <taxon>Haemonchus</taxon>
    </lineage>
</organism>
<accession>A0A7I4Z4E0</accession>
<dbReference type="AlphaFoldDB" id="A0A7I4Z4E0"/>
<feature type="compositionally biased region" description="Basic and acidic residues" evidence="1">
    <location>
        <begin position="155"/>
        <end position="172"/>
    </location>
</feature>
<feature type="region of interest" description="Disordered" evidence="1">
    <location>
        <begin position="721"/>
        <end position="746"/>
    </location>
</feature>